<reference evidence="1" key="2">
    <citation type="journal article" date="2015" name="Data Brief">
        <title>Shoot transcriptome of the giant reed, Arundo donax.</title>
        <authorList>
            <person name="Barrero R.A."/>
            <person name="Guerrero F.D."/>
            <person name="Moolhuijzen P."/>
            <person name="Goolsby J.A."/>
            <person name="Tidwell J."/>
            <person name="Bellgard S.E."/>
            <person name="Bellgard M.I."/>
        </authorList>
    </citation>
    <scope>NUCLEOTIDE SEQUENCE</scope>
    <source>
        <tissue evidence="1">Shoot tissue taken approximately 20 cm above the soil surface</tissue>
    </source>
</reference>
<proteinExistence type="predicted"/>
<reference evidence="1" key="1">
    <citation type="submission" date="2014-09" db="EMBL/GenBank/DDBJ databases">
        <authorList>
            <person name="Magalhaes I.L.F."/>
            <person name="Oliveira U."/>
            <person name="Santos F.R."/>
            <person name="Vidigal T.H.D.A."/>
            <person name="Brescovit A.D."/>
            <person name="Santos A.J."/>
        </authorList>
    </citation>
    <scope>NUCLEOTIDE SEQUENCE</scope>
    <source>
        <tissue evidence="1">Shoot tissue taken approximately 20 cm above the soil surface</tissue>
    </source>
</reference>
<evidence type="ECO:0000313" key="1">
    <source>
        <dbReference type="EMBL" id="JAE09465.1"/>
    </source>
</evidence>
<protein>
    <submittedName>
        <fullName evidence="1">Uncharacterized protein</fullName>
    </submittedName>
</protein>
<organism evidence="1">
    <name type="scientific">Arundo donax</name>
    <name type="common">Giant reed</name>
    <name type="synonym">Donax arundinaceus</name>
    <dbReference type="NCBI Taxonomy" id="35708"/>
    <lineage>
        <taxon>Eukaryota</taxon>
        <taxon>Viridiplantae</taxon>
        <taxon>Streptophyta</taxon>
        <taxon>Embryophyta</taxon>
        <taxon>Tracheophyta</taxon>
        <taxon>Spermatophyta</taxon>
        <taxon>Magnoliopsida</taxon>
        <taxon>Liliopsida</taxon>
        <taxon>Poales</taxon>
        <taxon>Poaceae</taxon>
        <taxon>PACMAD clade</taxon>
        <taxon>Arundinoideae</taxon>
        <taxon>Arundineae</taxon>
        <taxon>Arundo</taxon>
    </lineage>
</organism>
<name>A0A0A9F8T0_ARUDO</name>
<sequence length="21" mass="2415">MPRFVSTKKLNPTILNLSIKN</sequence>
<dbReference type="AlphaFoldDB" id="A0A0A9F8T0"/>
<accession>A0A0A9F8T0</accession>
<dbReference type="EMBL" id="GBRH01188431">
    <property type="protein sequence ID" value="JAE09465.1"/>
    <property type="molecule type" value="Transcribed_RNA"/>
</dbReference>